<sequence>MQLSFLVAKALLEGEFASYFAKAPSALEDGQPIVLREGAFERRVRSEDSERGTVTVAVLVVREAPAEAEADADACERLVRTCQWEGIAENGGWRIVGLDTTAPSFKERDGSGRFVWAFDVVLTVVRSL</sequence>
<dbReference type="Proteomes" id="UP000253817">
    <property type="component" value="Unassembled WGS sequence"/>
</dbReference>
<dbReference type="AlphaFoldDB" id="A0A3N0IYX8"/>
<reference evidence="1 3" key="1">
    <citation type="journal article" date="2018" name="Elife">
        <title>Discovery and characterization of a prevalent human gut bacterial enzyme sufficient for the inactivation of a family of plant toxins.</title>
        <authorList>
            <person name="Koppel N."/>
            <person name="Bisanz J.E."/>
            <person name="Pandelia M.E."/>
            <person name="Turnbaugh P.J."/>
            <person name="Balskus E.P."/>
        </authorList>
    </citation>
    <scope>NUCLEOTIDE SEQUENCE [LARGE SCALE GENOMIC DNA]</scope>
    <source>
        <strain evidence="1 3">DSM 16107</strain>
    </source>
</reference>
<dbReference type="RefSeq" id="WP_114545931.1">
    <property type="nucleotide sequence ID" value="NZ_PPTT01000009.1"/>
</dbReference>
<protein>
    <recommendedName>
        <fullName evidence="5">DUF3168 domain-containing protein</fullName>
    </recommendedName>
</protein>
<dbReference type="OrthoDB" id="3191506at2"/>
<evidence type="ECO:0000313" key="2">
    <source>
        <dbReference type="EMBL" id="RNM41926.1"/>
    </source>
</evidence>
<gene>
    <name evidence="1" type="ORF">C1876_06630</name>
    <name evidence="2" type="ORF">DMP09_07370</name>
</gene>
<keyword evidence="3" id="KW-1185">Reference proteome</keyword>
<evidence type="ECO:0000313" key="1">
    <source>
        <dbReference type="EMBL" id="RDB69441.1"/>
    </source>
</evidence>
<name>A0A3N0IYX8_9ACTN</name>
<evidence type="ECO:0000313" key="3">
    <source>
        <dbReference type="Proteomes" id="UP000253817"/>
    </source>
</evidence>
<evidence type="ECO:0008006" key="5">
    <source>
        <dbReference type="Google" id="ProtNLM"/>
    </source>
</evidence>
<dbReference type="EMBL" id="PPTT01000009">
    <property type="protein sequence ID" value="RDB69441.1"/>
    <property type="molecule type" value="Genomic_DNA"/>
</dbReference>
<dbReference type="Proteomes" id="UP000270112">
    <property type="component" value="Unassembled WGS sequence"/>
</dbReference>
<dbReference type="EMBL" id="QICC01000023">
    <property type="protein sequence ID" value="RNM41926.1"/>
    <property type="molecule type" value="Genomic_DNA"/>
</dbReference>
<comment type="caution">
    <text evidence="2">The sequence shown here is derived from an EMBL/GenBank/DDBJ whole genome shotgun (WGS) entry which is preliminary data.</text>
</comment>
<reference evidence="4" key="2">
    <citation type="submission" date="2018-05" db="EMBL/GenBank/DDBJ databases">
        <title>Genome Sequencing of selected type strains of the family Eggerthellaceae.</title>
        <authorList>
            <person name="Danylec N."/>
            <person name="Stoll D.A."/>
            <person name="Doetsch A."/>
            <person name="Huch M."/>
        </authorList>
    </citation>
    <scope>NUCLEOTIDE SEQUENCE [LARGE SCALE GENOMIC DNA]</scope>
    <source>
        <strain evidence="4">DSM 16107</strain>
    </source>
</reference>
<reference evidence="2" key="3">
    <citation type="journal article" date="2019" name="Microbiol. Resour. Announc.">
        <title>Draft Genome Sequences of Type Strains of Gordonibacter faecihominis, Paraeggerthella hongkongensis, Parvibacter caecicola,Slackia equolifaciens, Slackia faecicanis, and Slackia isoflavoniconvertens.</title>
        <authorList>
            <person name="Danylec N."/>
            <person name="Stoll D.A."/>
            <person name="Dotsch A."/>
            <person name="Huch M."/>
        </authorList>
    </citation>
    <scope>NUCLEOTIDE SEQUENCE</scope>
    <source>
        <strain evidence="2">DSM 16107</strain>
    </source>
</reference>
<accession>A0A3N0IYX8</accession>
<evidence type="ECO:0000313" key="4">
    <source>
        <dbReference type="Proteomes" id="UP000270112"/>
    </source>
</evidence>
<organism evidence="2 4">
    <name type="scientific">Eggerthella sinensis</name>
    <dbReference type="NCBI Taxonomy" id="242230"/>
    <lineage>
        <taxon>Bacteria</taxon>
        <taxon>Bacillati</taxon>
        <taxon>Actinomycetota</taxon>
        <taxon>Coriobacteriia</taxon>
        <taxon>Eggerthellales</taxon>
        <taxon>Eggerthellaceae</taxon>
        <taxon>Eggerthella</taxon>
    </lineage>
</organism>
<proteinExistence type="predicted"/>